<dbReference type="InterPro" id="IPR009197">
    <property type="entry name" value="MlrC"/>
</dbReference>
<keyword evidence="1" id="KW-0378">Hydrolase</keyword>
<comment type="similarity">
    <text evidence="1">Belongs to the peptidase M81 family.</text>
</comment>
<dbReference type="Pfam" id="PF07171">
    <property type="entry name" value="MlrC_C"/>
    <property type="match status" value="1"/>
</dbReference>
<comment type="cofactor">
    <cofactor evidence="1">
        <name>Zn(2+)</name>
        <dbReference type="ChEBI" id="CHEBI:29105"/>
    </cofactor>
    <text evidence="1">Binds 1 zinc ion per subunit.</text>
</comment>
<dbReference type="GO" id="GO:0008237">
    <property type="term" value="F:metallopeptidase activity"/>
    <property type="evidence" value="ECO:0007669"/>
    <property type="project" value="UniProtKB-KW"/>
</dbReference>
<evidence type="ECO:0000313" key="4">
    <source>
        <dbReference type="EMBL" id="KCZ86189.1"/>
    </source>
</evidence>
<dbReference type="GO" id="GO:0006508">
    <property type="term" value="P:proteolysis"/>
    <property type="evidence" value="ECO:0007669"/>
    <property type="project" value="UniProtKB-KW"/>
</dbReference>
<comment type="function">
    <text evidence="1">Involved in peptidolytic degradation of cyclic heptapeptide hepatotoxin microcystin (MC).</text>
</comment>
<dbReference type="eggNOG" id="COG5476">
    <property type="taxonomic scope" value="Bacteria"/>
</dbReference>
<keyword evidence="1" id="KW-0645">Protease</keyword>
<dbReference type="Proteomes" id="UP000027446">
    <property type="component" value="Unassembled WGS sequence"/>
</dbReference>
<dbReference type="InterPro" id="IPR015995">
    <property type="entry name" value="MlrC_N"/>
</dbReference>
<accession>A0A069E8A2</accession>
<proteinExistence type="inferred from homology"/>
<dbReference type="STRING" id="1280949.HAD_10900"/>
<evidence type="ECO:0000259" key="2">
    <source>
        <dbReference type="Pfam" id="PF07171"/>
    </source>
</evidence>
<name>A0A069E8A2_9PROT</name>
<keyword evidence="1" id="KW-0479">Metal-binding</keyword>
<evidence type="ECO:0000256" key="1">
    <source>
        <dbReference type="PIRNR" id="PIRNR012702"/>
    </source>
</evidence>
<keyword evidence="5" id="KW-1185">Reference proteome</keyword>
<dbReference type="Pfam" id="PF07364">
    <property type="entry name" value="DUF1485"/>
    <property type="match status" value="1"/>
</dbReference>
<evidence type="ECO:0000313" key="5">
    <source>
        <dbReference type="Proteomes" id="UP000027446"/>
    </source>
</evidence>
<dbReference type="RefSeq" id="WP_084331891.1">
    <property type="nucleotide sequence ID" value="NZ_ARYH01000001.1"/>
</dbReference>
<organism evidence="4 5">
    <name type="scientific">Hyphomonas adhaerens MHS-3</name>
    <dbReference type="NCBI Taxonomy" id="1280949"/>
    <lineage>
        <taxon>Bacteria</taxon>
        <taxon>Pseudomonadati</taxon>
        <taxon>Pseudomonadota</taxon>
        <taxon>Alphaproteobacteria</taxon>
        <taxon>Hyphomonadales</taxon>
        <taxon>Hyphomonadaceae</taxon>
        <taxon>Hyphomonas</taxon>
    </lineage>
</organism>
<dbReference type="PIRSF" id="PIRSF012702">
    <property type="entry name" value="UCP012702"/>
    <property type="match status" value="1"/>
</dbReference>
<dbReference type="AlphaFoldDB" id="A0A069E8A2"/>
<sequence>MKIFVGGIRTETNTFVSRKTSKADFRDGGICPAHAPVVDPGLHPGYVGIMQAACDAGCEIGRGIVAYAVPGGPVEQPVYEALKAELLEDLRRALPVDLVLLDLHGAMVAEETLDCEGEILKNVRNIVGPDVVIGALLDPHAVLTREMLTEADLLHAYKEYPHIDVMTRGIELFDASLAMAKNGHRPSATIADCGLIGGFPTVAQPMAGFVEWMKRAESRPGVVSVSLIQSFPWCDHPEAGAKLLVYADEPDTGREIAEEGGERFRALFEAAVMTALEPYEAACIVRDNPGQRYIIADVSDNPGGGASGDATHVLRALVEQGVDGIGLGILNDPGTLELAHRLGLGGEGEFALGGKETSFSGAPLAVLGRVAGLADDDGVDARGSVGGPSSGPLALIETSFGGVVVGRERRQALSPSFFTAVGADPQAFRCIVLKSSAHFRAAFADFENTILEVGSPTAMNTNLDEMPFERILRPLWPFDPLPPLKIWAIQGGAGEAEGD</sequence>
<evidence type="ECO:0000259" key="3">
    <source>
        <dbReference type="Pfam" id="PF07364"/>
    </source>
</evidence>
<dbReference type="PATRIC" id="fig|1280949.3.peg.2231"/>
<dbReference type="GO" id="GO:0046872">
    <property type="term" value="F:metal ion binding"/>
    <property type="evidence" value="ECO:0007669"/>
    <property type="project" value="UniProtKB-KW"/>
</dbReference>
<keyword evidence="1" id="KW-0482">Metalloprotease</keyword>
<dbReference type="OrthoDB" id="9782658at2"/>
<feature type="domain" description="Microcystin LR degradation protein MlrC C-terminal" evidence="2">
    <location>
        <begin position="295"/>
        <end position="470"/>
    </location>
</feature>
<comment type="caution">
    <text evidence="4">The sequence shown here is derived from an EMBL/GenBank/DDBJ whole genome shotgun (WGS) entry which is preliminary data.</text>
</comment>
<gene>
    <name evidence="4" type="ORF">HAD_10900</name>
</gene>
<dbReference type="EMBL" id="ARYH01000001">
    <property type="protein sequence ID" value="KCZ86189.1"/>
    <property type="molecule type" value="Genomic_DNA"/>
</dbReference>
<reference evidence="4 5" key="1">
    <citation type="journal article" date="2014" name="Antonie Van Leeuwenhoek">
        <title>Hyphomonas beringensis sp. nov. and Hyphomonas chukchiensis sp. nov., isolated from surface seawater of the Bering Sea and Chukchi Sea.</title>
        <authorList>
            <person name="Li C."/>
            <person name="Lai Q."/>
            <person name="Li G."/>
            <person name="Dong C."/>
            <person name="Wang J."/>
            <person name="Liao Y."/>
            <person name="Shao Z."/>
        </authorList>
    </citation>
    <scope>NUCLEOTIDE SEQUENCE [LARGE SCALE GENOMIC DNA]</scope>
    <source>
        <strain evidence="4 5">MHS-3</strain>
    </source>
</reference>
<feature type="domain" description="Microcystin LR degradation protein MlrC N-terminal" evidence="3">
    <location>
        <begin position="2"/>
        <end position="276"/>
    </location>
</feature>
<dbReference type="InterPro" id="IPR010799">
    <property type="entry name" value="MlrC_C"/>
</dbReference>
<protein>
    <recommendedName>
        <fullName evidence="1">Microcystinase C</fullName>
        <shortName evidence="1">MlrC</shortName>
    </recommendedName>
</protein>